<dbReference type="InterPro" id="IPR001991">
    <property type="entry name" value="Na-dicarboxylate_symporter"/>
</dbReference>
<dbReference type="SUPFAM" id="SSF118215">
    <property type="entry name" value="Proton glutamate symport protein"/>
    <property type="match status" value="1"/>
</dbReference>
<evidence type="ECO:0000259" key="11">
    <source>
        <dbReference type="SMART" id="SM00062"/>
    </source>
</evidence>
<keyword evidence="5 10" id="KW-0812">Transmembrane</keyword>
<feature type="transmembrane region" description="Helical" evidence="10">
    <location>
        <begin position="240"/>
        <end position="267"/>
    </location>
</feature>
<feature type="transmembrane region" description="Helical" evidence="10">
    <location>
        <begin position="111"/>
        <end position="130"/>
    </location>
</feature>
<dbReference type="EMBL" id="JAKIKU010000001">
    <property type="protein sequence ID" value="MCL1043755.1"/>
    <property type="molecule type" value="Genomic_DNA"/>
</dbReference>
<dbReference type="PANTHER" id="PTHR35936">
    <property type="entry name" value="MEMBRANE-BOUND LYTIC MUREIN TRANSGLYCOSYLASE F"/>
    <property type="match status" value="1"/>
</dbReference>
<proteinExistence type="inferred from homology"/>
<protein>
    <submittedName>
        <fullName evidence="12">Cation:dicarboxylase symporter family transporter</fullName>
    </submittedName>
</protein>
<feature type="transmembrane region" description="Helical" evidence="10">
    <location>
        <begin position="317"/>
        <end position="346"/>
    </location>
</feature>
<evidence type="ECO:0000256" key="7">
    <source>
        <dbReference type="ARBA" id="ARBA00022989"/>
    </source>
</evidence>
<dbReference type="Pfam" id="PF00497">
    <property type="entry name" value="SBP_bac_3"/>
    <property type="match status" value="1"/>
</dbReference>
<evidence type="ECO:0000256" key="4">
    <source>
        <dbReference type="ARBA" id="ARBA00022448"/>
    </source>
</evidence>
<feature type="transmembrane region" description="Helical" evidence="10">
    <location>
        <begin position="81"/>
        <end position="99"/>
    </location>
</feature>
<reference evidence="12 13" key="1">
    <citation type="submission" date="2022-01" db="EMBL/GenBank/DDBJ databases">
        <title>Whole genome-based taxonomy of the Shewanellaceae.</title>
        <authorList>
            <person name="Martin-Rodriguez A.J."/>
        </authorList>
    </citation>
    <scope>NUCLEOTIDE SEQUENCE [LARGE SCALE GENOMIC DNA]</scope>
    <source>
        <strain evidence="12 13">DSM 24955</strain>
    </source>
</reference>
<dbReference type="SMART" id="SM00062">
    <property type="entry name" value="PBPb"/>
    <property type="match status" value="1"/>
</dbReference>
<dbReference type="InterPro" id="IPR036458">
    <property type="entry name" value="Na:dicarbo_symporter_sf"/>
</dbReference>
<comment type="caution">
    <text evidence="12">The sequence shown here is derived from an EMBL/GenBank/DDBJ whole genome shotgun (WGS) entry which is preliminary data.</text>
</comment>
<evidence type="ECO:0000256" key="1">
    <source>
        <dbReference type="ARBA" id="ARBA00004141"/>
    </source>
</evidence>
<comment type="similarity">
    <text evidence="3">Belongs to the bacterial solute-binding protein 3 family.</text>
</comment>
<accession>A0ABT0KIU2</accession>
<keyword evidence="4" id="KW-0813">Transport</keyword>
<feature type="transmembrane region" description="Helical" evidence="10">
    <location>
        <begin position="44"/>
        <end position="69"/>
    </location>
</feature>
<feature type="transmembrane region" description="Helical" evidence="10">
    <location>
        <begin position="207"/>
        <end position="228"/>
    </location>
</feature>
<name>A0ABT0KIU2_9GAMM</name>
<comment type="subcellular location">
    <subcellularLocation>
        <location evidence="2">Cell envelope</location>
    </subcellularLocation>
    <subcellularLocation>
        <location evidence="1">Membrane</location>
        <topology evidence="1">Multi-pass membrane protein</topology>
    </subcellularLocation>
</comment>
<keyword evidence="7 10" id="KW-1133">Transmembrane helix</keyword>
<gene>
    <name evidence="12" type="ORF">L2737_00180</name>
</gene>
<feature type="transmembrane region" description="Helical" evidence="10">
    <location>
        <begin position="402"/>
        <end position="426"/>
    </location>
</feature>
<feature type="transmembrane region" description="Helical" evidence="10">
    <location>
        <begin position="353"/>
        <end position="375"/>
    </location>
</feature>
<dbReference type="Gene3D" id="1.10.3860.10">
    <property type="entry name" value="Sodium:dicarboxylate symporter"/>
    <property type="match status" value="1"/>
</dbReference>
<dbReference type="RefSeq" id="WP_248954385.1">
    <property type="nucleotide sequence ID" value="NZ_JAKIKU010000001.1"/>
</dbReference>
<evidence type="ECO:0000256" key="8">
    <source>
        <dbReference type="ARBA" id="ARBA00023136"/>
    </source>
</evidence>
<dbReference type="Gene3D" id="3.40.190.10">
    <property type="entry name" value="Periplasmic binding protein-like II"/>
    <property type="match status" value="2"/>
</dbReference>
<evidence type="ECO:0000313" key="13">
    <source>
        <dbReference type="Proteomes" id="UP001202134"/>
    </source>
</evidence>
<dbReference type="Pfam" id="PF00375">
    <property type="entry name" value="SDF"/>
    <property type="match status" value="1"/>
</dbReference>
<evidence type="ECO:0000256" key="10">
    <source>
        <dbReference type="SAM" id="Phobius"/>
    </source>
</evidence>
<dbReference type="InterPro" id="IPR001638">
    <property type="entry name" value="Solute-binding_3/MltF_N"/>
</dbReference>
<evidence type="ECO:0000256" key="6">
    <source>
        <dbReference type="ARBA" id="ARBA00022729"/>
    </source>
</evidence>
<evidence type="ECO:0000256" key="5">
    <source>
        <dbReference type="ARBA" id="ARBA00022692"/>
    </source>
</evidence>
<dbReference type="Proteomes" id="UP001202134">
    <property type="component" value="Unassembled WGS sequence"/>
</dbReference>
<organism evidence="12 13">
    <name type="scientific">Shewanella electrodiphila</name>
    <dbReference type="NCBI Taxonomy" id="934143"/>
    <lineage>
        <taxon>Bacteria</taxon>
        <taxon>Pseudomonadati</taxon>
        <taxon>Pseudomonadota</taxon>
        <taxon>Gammaproteobacteria</taxon>
        <taxon>Alteromonadales</taxon>
        <taxon>Shewanellaceae</taxon>
        <taxon>Shewanella</taxon>
    </lineage>
</organism>
<feature type="domain" description="Solute-binding protein family 3/N-terminal" evidence="11">
    <location>
        <begin position="507"/>
        <end position="731"/>
    </location>
</feature>
<sequence length="751" mass="83674">MATATPDNDKTDPTNNTAQSPEQTQAVSPATKEPKKNKLSMSSWVLLSFAGGIIAGLFFGEMLAWMSVIGDAFIKLLQMTIIPYIIVSLISSLGSLTLEQAKSLGVKVGKLMLVIWLLGLLSMYLIKYTFPEWQAGEFFSLTALQDPNSVNLLDLYIPSNPFFSLSNSYIPAIVLFCVATGIALISIKDKESLMRPLQLLGESFNKVTQSIVMLMPIGIFAMTAATAGTMDFDEFQKLQVYFVAHVVMTVILTYWVLPAIIMVITPFSYRDITGIAKDAMITAFAAGNIFIILPLLIQRTKELFHKYNIGDEQTDDYANIIIPVVFSFPNLGKLLTIVFVLFAAWFSGKELDFLSYFPMSVNGLISLFGSVYLTIPMLLDSLELSSDLFQLYMVSSLFTSRFTSLLAAMNIFILAIGGTAMLAGIAKISMKRLILCSAITPVVFGITLLGTSWVLSSIVDTEYNMDEVVAQMSSAAEVPEEITAFNWSEELEVNGPRTIEQIKQSGLLRVGYNPVQVPFSYYNAGQDLVGFDIEMMRKLAAELEIKVAFIPYNSANVLDGINSGLFDVTISGLQMTTFRIGFVDFTNPVLDLHYAFVVKDYRADEFKTDQLIHEAEKVRVASVGDYSIIPHIQEKFDNVEFSSIDSDKLFFEDDGENYDALLISLEAGKTWTILYPEYTAMYNREEIKSFPASYAVAKGNHSLHTFLNSWLSIQQSSGYVDTLYGYWILGENAQPKKPRWSVIKDVLHWVE</sequence>
<keyword evidence="13" id="KW-1185">Reference proteome</keyword>
<evidence type="ECO:0000256" key="9">
    <source>
        <dbReference type="SAM" id="MobiDB-lite"/>
    </source>
</evidence>
<dbReference type="PROSITE" id="PS01039">
    <property type="entry name" value="SBP_BACTERIAL_3"/>
    <property type="match status" value="1"/>
</dbReference>
<keyword evidence="6" id="KW-0732">Signal</keyword>
<evidence type="ECO:0000256" key="2">
    <source>
        <dbReference type="ARBA" id="ARBA00004196"/>
    </source>
</evidence>
<feature type="compositionally biased region" description="Polar residues" evidence="9">
    <location>
        <begin position="13"/>
        <end position="28"/>
    </location>
</feature>
<feature type="transmembrane region" description="Helical" evidence="10">
    <location>
        <begin position="168"/>
        <end position="187"/>
    </location>
</feature>
<dbReference type="SUPFAM" id="SSF53850">
    <property type="entry name" value="Periplasmic binding protein-like II"/>
    <property type="match status" value="1"/>
</dbReference>
<keyword evidence="8 10" id="KW-0472">Membrane</keyword>
<feature type="transmembrane region" description="Helical" evidence="10">
    <location>
        <begin position="279"/>
        <end position="297"/>
    </location>
</feature>
<dbReference type="InterPro" id="IPR018313">
    <property type="entry name" value="SBP_3_CS"/>
</dbReference>
<evidence type="ECO:0000256" key="3">
    <source>
        <dbReference type="ARBA" id="ARBA00010333"/>
    </source>
</evidence>
<feature type="region of interest" description="Disordered" evidence="9">
    <location>
        <begin position="1"/>
        <end position="35"/>
    </location>
</feature>
<feature type="transmembrane region" description="Helical" evidence="10">
    <location>
        <begin position="433"/>
        <end position="455"/>
    </location>
</feature>
<dbReference type="PANTHER" id="PTHR35936:SF19">
    <property type="entry name" value="AMINO-ACID-BINDING PROTEIN YXEM-RELATED"/>
    <property type="match status" value="1"/>
</dbReference>
<evidence type="ECO:0000313" key="12">
    <source>
        <dbReference type="EMBL" id="MCL1043755.1"/>
    </source>
</evidence>